<dbReference type="PROSITE" id="PS51318">
    <property type="entry name" value="TAT"/>
    <property type="match status" value="1"/>
</dbReference>
<accession>A0A508A0L7</accession>
<evidence type="ECO:0000313" key="5">
    <source>
        <dbReference type="Proteomes" id="UP000318212"/>
    </source>
</evidence>
<evidence type="ECO:0000256" key="1">
    <source>
        <dbReference type="ARBA" id="ARBA00022729"/>
    </source>
</evidence>
<dbReference type="EMBL" id="VICE01000111">
    <property type="protein sequence ID" value="TQD42243.1"/>
    <property type="molecule type" value="Genomic_DNA"/>
</dbReference>
<proteinExistence type="predicted"/>
<evidence type="ECO:0000256" key="3">
    <source>
        <dbReference type="SAM" id="SignalP"/>
    </source>
</evidence>
<protein>
    <submittedName>
        <fullName evidence="4">DUF1501 domain-containing protein</fullName>
    </submittedName>
</protein>
<dbReference type="InterPro" id="IPR010869">
    <property type="entry name" value="DUF1501"/>
</dbReference>
<name>A0A508A0L7_9GAMM</name>
<dbReference type="NCBIfam" id="TIGR01409">
    <property type="entry name" value="TAT_signal_seq"/>
    <property type="match status" value="1"/>
</dbReference>
<keyword evidence="1 3" id="KW-0732">Signal</keyword>
<dbReference type="Pfam" id="PF07394">
    <property type="entry name" value="DUF1501"/>
    <property type="match status" value="1"/>
</dbReference>
<sequence length="525" mass="55852">MMKTIEHSRRDFLKGCAAATAIGAVGPGLFFSGAAQAANNHDTVVSVFLRGGMDGLNLVLPVSGQDRIHYEQARPDLAIAASGTYGALPLTLGNGSATGFGLHPSATGLRDLWNDGMLGIVQCCGLLTSVTRSHFDAQLSIDLGTPGRQGTGTGWLARALDTQPGVTASMPLTGLAVNSRQPANFNGSTTALTMGSPGDFALNAGAWSWQKARENSPAGLVGVNDVLESMWSPGNTGLERSGARAEGALRVIAQQPYQNLPADWPTSTFARQLWTVAQSIQMNLGLRYATLDLGGWDTHDGQGTAGSGYHYYQNKIAELSDALSAFHATLEASGHLSRVTTVVQSEFGRRVRENANRGTDHGYGNPMLVMGGTVNGRRLYGNWLGLDPQVLSPYYGDVPVTTDHRRVLSEILIRRMRNPNLGAVFPGYGGYTPMGIMKGSDLAPVGMAASAASPAVAASAIAPSRRPVAPRPSTPTRPSTVDRPRPAPKPTPTPSQPGPDWVQQVQRDVRQIHRRVERFFRDVLP</sequence>
<feature type="chain" id="PRO_5021267209" evidence="3">
    <location>
        <begin position="38"/>
        <end position="525"/>
    </location>
</feature>
<feature type="signal peptide" evidence="3">
    <location>
        <begin position="1"/>
        <end position="37"/>
    </location>
</feature>
<dbReference type="InterPro" id="IPR006311">
    <property type="entry name" value="TAT_signal"/>
</dbReference>
<gene>
    <name evidence="4" type="ORF">FKV25_12090</name>
</gene>
<dbReference type="Proteomes" id="UP000318212">
    <property type="component" value="Unassembled WGS sequence"/>
</dbReference>
<feature type="region of interest" description="Disordered" evidence="2">
    <location>
        <begin position="459"/>
        <end position="504"/>
    </location>
</feature>
<dbReference type="AlphaFoldDB" id="A0A508A0L7"/>
<reference evidence="4 5" key="1">
    <citation type="submission" date="2019-06" db="EMBL/GenBank/DDBJ databases">
        <title>Lysobacter alkalisoli sp. nov. isolated from saline soil.</title>
        <authorList>
            <person name="Sun J.-Q."/>
            <person name="Xu L."/>
        </authorList>
    </citation>
    <scope>NUCLEOTIDE SEQUENCE [LARGE SCALE GENOMIC DNA]</scope>
    <source>
        <strain evidence="4 5">JCM 31130</strain>
    </source>
</reference>
<keyword evidence="5" id="KW-1185">Reference proteome</keyword>
<dbReference type="OrthoDB" id="9779968at2"/>
<feature type="compositionally biased region" description="Pro residues" evidence="2">
    <location>
        <begin position="487"/>
        <end position="497"/>
    </location>
</feature>
<evidence type="ECO:0000256" key="2">
    <source>
        <dbReference type="SAM" id="MobiDB-lite"/>
    </source>
</evidence>
<comment type="caution">
    <text evidence="4">The sequence shown here is derived from an EMBL/GenBank/DDBJ whole genome shotgun (WGS) entry which is preliminary data.</text>
</comment>
<dbReference type="InterPro" id="IPR019546">
    <property type="entry name" value="TAT_signal_bac_arc"/>
</dbReference>
<evidence type="ECO:0000313" key="4">
    <source>
        <dbReference type="EMBL" id="TQD42243.1"/>
    </source>
</evidence>
<organism evidence="4 5">
    <name type="scientific">Marilutibacter aestuarii</name>
    <dbReference type="NCBI Taxonomy" id="1706195"/>
    <lineage>
        <taxon>Bacteria</taxon>
        <taxon>Pseudomonadati</taxon>
        <taxon>Pseudomonadota</taxon>
        <taxon>Gammaproteobacteria</taxon>
        <taxon>Lysobacterales</taxon>
        <taxon>Lysobacteraceae</taxon>
        <taxon>Marilutibacter</taxon>
    </lineage>
</organism>
<dbReference type="PANTHER" id="PTHR43737">
    <property type="entry name" value="BLL7424 PROTEIN"/>
    <property type="match status" value="1"/>
</dbReference>
<dbReference type="PANTHER" id="PTHR43737:SF1">
    <property type="entry name" value="DUF1501 DOMAIN-CONTAINING PROTEIN"/>
    <property type="match status" value="1"/>
</dbReference>